<dbReference type="SUPFAM" id="SSF54637">
    <property type="entry name" value="Thioesterase/thiol ester dehydrase-isomerase"/>
    <property type="match status" value="1"/>
</dbReference>
<evidence type="ECO:0000256" key="1">
    <source>
        <dbReference type="PROSITE-ProRule" id="PRU01106"/>
    </source>
</evidence>
<dbReference type="EMBL" id="JALBUF010000004">
    <property type="protein sequence ID" value="MCI0183343.1"/>
    <property type="molecule type" value="Genomic_DNA"/>
</dbReference>
<dbReference type="Proteomes" id="UP001139263">
    <property type="component" value="Unassembled WGS sequence"/>
</dbReference>
<dbReference type="PROSITE" id="PS51770">
    <property type="entry name" value="HOTDOG_ACOT"/>
    <property type="match status" value="1"/>
</dbReference>
<keyword evidence="4" id="KW-1185">Reference proteome</keyword>
<dbReference type="InterPro" id="IPR006683">
    <property type="entry name" value="Thioestr_dom"/>
</dbReference>
<dbReference type="CDD" id="cd03440">
    <property type="entry name" value="hot_dog"/>
    <property type="match status" value="1"/>
</dbReference>
<sequence length="149" mass="16497">MTEDYNQQKYSSISQALNREGYAIIRMRMSSADAHYAGNLVDGAKMLQLFGDVATELLIRHDGDEGLFVAYDQVEFKAPVYGGDYVEAYGRIVSAGNSSRKMEFYAFKVIQAEIDPLSPSAAEVLDPPLLVTYASGTCVVPKDKQRRRG</sequence>
<evidence type="ECO:0000259" key="2">
    <source>
        <dbReference type="PROSITE" id="PS51770"/>
    </source>
</evidence>
<keyword evidence="3" id="KW-0456">Lyase</keyword>
<organism evidence="3 4">
    <name type="scientific">Sulfoacidibacillus ferrooxidans</name>
    <dbReference type="NCBI Taxonomy" id="2005001"/>
    <lineage>
        <taxon>Bacteria</taxon>
        <taxon>Bacillati</taxon>
        <taxon>Bacillota</taxon>
        <taxon>Bacilli</taxon>
        <taxon>Bacillales</taxon>
        <taxon>Alicyclobacillaceae</taxon>
        <taxon>Sulfoacidibacillus</taxon>
    </lineage>
</organism>
<comment type="caution">
    <text evidence="3">The sequence shown here is derived from an EMBL/GenBank/DDBJ whole genome shotgun (WGS) entry which is preliminary data.</text>
</comment>
<dbReference type="Gene3D" id="3.10.129.10">
    <property type="entry name" value="Hotdog Thioesterase"/>
    <property type="match status" value="1"/>
</dbReference>
<dbReference type="EC" id="4.3.1.14" evidence="3"/>
<protein>
    <submittedName>
        <fullName evidence="3">3-aminobutyryl-CoA ammonia lyase</fullName>
        <ecNumber evidence="3">4.3.1.14</ecNumber>
    </submittedName>
</protein>
<dbReference type="Pfam" id="PF03061">
    <property type="entry name" value="4HBT"/>
    <property type="match status" value="1"/>
</dbReference>
<name>A0A9X1VAU7_9BACL</name>
<feature type="domain" description="HotDog ACOT-type" evidence="2">
    <location>
        <begin position="19"/>
        <end position="144"/>
    </location>
</feature>
<keyword evidence="1" id="KW-0378">Hydrolase</keyword>
<evidence type="ECO:0000313" key="4">
    <source>
        <dbReference type="Proteomes" id="UP001139263"/>
    </source>
</evidence>
<evidence type="ECO:0000313" key="3">
    <source>
        <dbReference type="EMBL" id="MCI0183343.1"/>
    </source>
</evidence>
<dbReference type="InterPro" id="IPR029069">
    <property type="entry name" value="HotDog_dom_sf"/>
</dbReference>
<gene>
    <name evidence="3" type="primary">kal</name>
    <name evidence="3" type="ORF">MM817_01620</name>
</gene>
<dbReference type="GO" id="GO:0047459">
    <property type="term" value="F:3-aminobutyryl-CoA ammonia-lyase activity"/>
    <property type="evidence" value="ECO:0007669"/>
    <property type="project" value="UniProtKB-EC"/>
</dbReference>
<reference evidence="3" key="1">
    <citation type="submission" date="2022-03" db="EMBL/GenBank/DDBJ databases">
        <title>Draft Genome Sequence of Firmicute Strain S0AB, a Heterotrophic Iron/Sulfur-Oxidizing Extreme Acidophile.</title>
        <authorList>
            <person name="Vergara E."/>
            <person name="Pakostova E."/>
            <person name="Johnson D.B."/>
            <person name="Holmes D.S."/>
        </authorList>
    </citation>
    <scope>NUCLEOTIDE SEQUENCE</scope>
    <source>
        <strain evidence="3">S0AB</strain>
    </source>
</reference>
<dbReference type="GO" id="GO:0016787">
    <property type="term" value="F:hydrolase activity"/>
    <property type="evidence" value="ECO:0007669"/>
    <property type="project" value="UniProtKB-KW"/>
</dbReference>
<dbReference type="AlphaFoldDB" id="A0A9X1VAU7"/>
<accession>A0A9X1VAU7</accession>
<proteinExistence type="predicted"/>
<dbReference type="InterPro" id="IPR033120">
    <property type="entry name" value="HOTDOG_ACOT"/>
</dbReference>